<keyword evidence="2" id="KW-1185">Reference proteome</keyword>
<dbReference type="Gene3D" id="1.20.1690.10">
    <property type="entry name" value="V-type ATP synthase subunit C domain"/>
    <property type="match status" value="2"/>
</dbReference>
<dbReference type="InterPro" id="IPR035067">
    <property type="entry name" value="V-type_ATPase_csu/dsu"/>
</dbReference>
<dbReference type="InterPro" id="IPR044911">
    <property type="entry name" value="V-type_ATPase_csu/dsu_dom_3"/>
</dbReference>
<organism evidence="1 2">
    <name type="scientific">Anaeromyxobacter paludicola</name>
    <dbReference type="NCBI Taxonomy" id="2918171"/>
    <lineage>
        <taxon>Bacteria</taxon>
        <taxon>Pseudomonadati</taxon>
        <taxon>Myxococcota</taxon>
        <taxon>Myxococcia</taxon>
        <taxon>Myxococcales</taxon>
        <taxon>Cystobacterineae</taxon>
        <taxon>Anaeromyxobacteraceae</taxon>
        <taxon>Anaeromyxobacter</taxon>
    </lineage>
</organism>
<evidence type="ECO:0000313" key="1">
    <source>
        <dbReference type="EMBL" id="BDG08177.1"/>
    </source>
</evidence>
<sequence>MARLDFANAKLGALRSRLWGRGELRELAVERGRERVEAATALLARAADEPRRILSWVEGRRQKALLLAWLALDDSRALRAALRAISRGLTEAEVRAAAGAPLTCAARELEPLLRAHDLPAAAAALRELSGFAGRATRPLKLPGKRAEHLLPLERALSQRAFAEAALAARRAGGEDGRVLAAAVADEADLANLAVLTEAVVAPAAAAPSSIALAPRFSRPLRVERRHARRAGAGGPVADLVPGGDLPVERLDSLAELPLAKRLPLLAALAERRFGAGAGAVVSGEPGERDRLRQELPLRRLHRAARAAPSSLAVPLAYLAAARAERGRVRLALAGPGPGLPAARLADLLEGAHG</sequence>
<reference evidence="2" key="1">
    <citation type="journal article" date="2022" name="Int. J. Syst. Evol. Microbiol.">
        <title>Anaeromyxobacter oryzae sp. nov., Anaeromyxobacter diazotrophicus sp. nov. and Anaeromyxobacter paludicola sp. nov., isolated from paddy soils.</title>
        <authorList>
            <person name="Itoh H."/>
            <person name="Xu Z."/>
            <person name="Mise K."/>
            <person name="Masuda Y."/>
            <person name="Ushijima N."/>
            <person name="Hayakawa C."/>
            <person name="Shiratori Y."/>
            <person name="Senoo K."/>
        </authorList>
    </citation>
    <scope>NUCLEOTIDE SEQUENCE [LARGE SCALE GENOMIC DNA]</scope>
    <source>
        <strain evidence="2">Red630</strain>
    </source>
</reference>
<protein>
    <submittedName>
        <fullName evidence="1">Uncharacterized protein</fullName>
    </submittedName>
</protein>
<gene>
    <name evidence="1" type="ORF">AMPC_12900</name>
</gene>
<dbReference type="Proteomes" id="UP001162734">
    <property type="component" value="Chromosome"/>
</dbReference>
<dbReference type="Gene3D" id="1.10.132.50">
    <property type="entry name" value="ATP synthase (C/AC39) subunit, domain 3"/>
    <property type="match status" value="1"/>
</dbReference>
<evidence type="ECO:0000313" key="2">
    <source>
        <dbReference type="Proteomes" id="UP001162734"/>
    </source>
</evidence>
<accession>A0ABM7X8J8</accession>
<name>A0ABM7X8J8_9BACT</name>
<proteinExistence type="predicted"/>
<dbReference type="RefSeq" id="WP_248345360.1">
    <property type="nucleotide sequence ID" value="NZ_AP025592.1"/>
</dbReference>
<dbReference type="EMBL" id="AP025592">
    <property type="protein sequence ID" value="BDG08177.1"/>
    <property type="molecule type" value="Genomic_DNA"/>
</dbReference>